<evidence type="ECO:0000313" key="7">
    <source>
        <dbReference type="EMBL" id="CCC39533.1"/>
    </source>
</evidence>
<name>G0LKA7_HALWC</name>
<feature type="region of interest" description="Disordered" evidence="5">
    <location>
        <begin position="300"/>
        <end position="342"/>
    </location>
</feature>
<sequence length="342" mass="36365">MTAALVAENVYKSYGDVRALDGVSLSVDAGEMFGLVGPNGAGKTTLVRALTGTTTVRGQLSIRGVTPTKLDKSQVGVLPQSFTPPGRLTAHELIEYYAGLYDDTRDPVTVLDDVGLSGDSTTQWYETLSGGQQRRVCVAIALINDPAVLFLDEPTTGIDPAGRRSLWSLLETLAAGGTTVFLTSHSMTEVERLADRVGFLNDGQLLTIGDPQSLIDTHAGENKLIIETETALDSTAFSSLSFDIQTSVSGTRTVVKSVGPRDIGDIIDAVDMTTVTVESLTWKQPDLEDVYLALAGETLNPSRTTKTSNSNEDTAPRIDDVNTGGNVMSQTAITTTTEESDQ</sequence>
<keyword evidence="4 7" id="KW-0067">ATP-binding</keyword>
<proteinExistence type="inferred from homology"/>
<protein>
    <submittedName>
        <fullName evidence="7">ABC-type transport system ATP-binding protein</fullName>
    </submittedName>
</protein>
<dbReference type="OrthoDB" id="87732at2157"/>
<dbReference type="PANTHER" id="PTHR42711">
    <property type="entry name" value="ABC TRANSPORTER ATP-BINDING PROTEIN"/>
    <property type="match status" value="1"/>
</dbReference>
<organism evidence="7 8">
    <name type="scientific">Haloquadratum walsbyi (strain DSM 16854 / JCM 12705 / C23)</name>
    <dbReference type="NCBI Taxonomy" id="768065"/>
    <lineage>
        <taxon>Archaea</taxon>
        <taxon>Methanobacteriati</taxon>
        <taxon>Methanobacteriota</taxon>
        <taxon>Stenosarchaea group</taxon>
        <taxon>Halobacteria</taxon>
        <taxon>Halobacteriales</taxon>
        <taxon>Haloferacaceae</taxon>
        <taxon>Haloquadratum</taxon>
    </lineage>
</organism>
<dbReference type="SUPFAM" id="SSF52540">
    <property type="entry name" value="P-loop containing nucleoside triphosphate hydrolases"/>
    <property type="match status" value="1"/>
</dbReference>
<accession>G0LKA7</accession>
<feature type="domain" description="ABC transporter" evidence="6">
    <location>
        <begin position="5"/>
        <end position="227"/>
    </location>
</feature>
<keyword evidence="2" id="KW-0813">Transport</keyword>
<keyword evidence="3" id="KW-0547">Nucleotide-binding</keyword>
<dbReference type="RefSeq" id="WP_014555375.1">
    <property type="nucleotide sequence ID" value="NC_017459.1"/>
</dbReference>
<dbReference type="PANTHER" id="PTHR42711:SF5">
    <property type="entry name" value="ABC TRANSPORTER ATP-BINDING PROTEIN NATA"/>
    <property type="match status" value="1"/>
</dbReference>
<dbReference type="InterPro" id="IPR003593">
    <property type="entry name" value="AAA+_ATPase"/>
</dbReference>
<dbReference type="GO" id="GO:0016887">
    <property type="term" value="F:ATP hydrolysis activity"/>
    <property type="evidence" value="ECO:0007669"/>
    <property type="project" value="InterPro"/>
</dbReference>
<dbReference type="PROSITE" id="PS50893">
    <property type="entry name" value="ABC_TRANSPORTER_2"/>
    <property type="match status" value="1"/>
</dbReference>
<dbReference type="InterPro" id="IPR050763">
    <property type="entry name" value="ABC_transporter_ATP-binding"/>
</dbReference>
<feature type="compositionally biased region" description="Polar residues" evidence="5">
    <location>
        <begin position="323"/>
        <end position="342"/>
    </location>
</feature>
<evidence type="ECO:0000256" key="3">
    <source>
        <dbReference type="ARBA" id="ARBA00022741"/>
    </source>
</evidence>
<dbReference type="InterPro" id="IPR003439">
    <property type="entry name" value="ABC_transporter-like_ATP-bd"/>
</dbReference>
<dbReference type="PROSITE" id="PS00211">
    <property type="entry name" value="ABC_TRANSPORTER_1"/>
    <property type="match status" value="1"/>
</dbReference>
<evidence type="ECO:0000256" key="5">
    <source>
        <dbReference type="SAM" id="MobiDB-lite"/>
    </source>
</evidence>
<dbReference type="Gene3D" id="3.40.50.300">
    <property type="entry name" value="P-loop containing nucleotide triphosphate hydrolases"/>
    <property type="match status" value="1"/>
</dbReference>
<dbReference type="EMBL" id="FR746099">
    <property type="protein sequence ID" value="CCC39533.1"/>
    <property type="molecule type" value="Genomic_DNA"/>
</dbReference>
<dbReference type="Proteomes" id="UP000007954">
    <property type="component" value="Chromosome"/>
</dbReference>
<evidence type="ECO:0000256" key="1">
    <source>
        <dbReference type="ARBA" id="ARBA00005417"/>
    </source>
</evidence>
<dbReference type="HOGENOM" id="CLU_000604_1_2_2"/>
<comment type="similarity">
    <text evidence="1">Belongs to the ABC transporter superfamily.</text>
</comment>
<dbReference type="KEGG" id="hwc:Hqrw_1590"/>
<evidence type="ECO:0000313" key="8">
    <source>
        <dbReference type="Proteomes" id="UP000007954"/>
    </source>
</evidence>
<evidence type="ECO:0000256" key="4">
    <source>
        <dbReference type="ARBA" id="ARBA00022840"/>
    </source>
</evidence>
<dbReference type="GO" id="GO:0005524">
    <property type="term" value="F:ATP binding"/>
    <property type="evidence" value="ECO:0007669"/>
    <property type="project" value="UniProtKB-KW"/>
</dbReference>
<gene>
    <name evidence="7" type="ordered locus">Hqrw_1590</name>
</gene>
<evidence type="ECO:0000256" key="2">
    <source>
        <dbReference type="ARBA" id="ARBA00022448"/>
    </source>
</evidence>
<reference evidence="7 8" key="1">
    <citation type="journal article" date="2011" name="PLoS ONE">
        <title>Haloquadratum walsbyi: limited diversity in a global pond.</title>
        <authorList>
            <person name="Dyall-Smith M."/>
            <person name="Pfeiffer F."/>
            <person name="Klee K."/>
            <person name="Palm P."/>
            <person name="Gross K."/>
            <person name="Schuster S.C."/>
            <person name="Rampp M."/>
            <person name="Oesterhelt D."/>
        </authorList>
    </citation>
    <scope>NUCLEOTIDE SEQUENCE [LARGE SCALE GENOMIC DNA]</scope>
    <source>
        <strain evidence="8">DSM 16854 / JCM 12705 / C23</strain>
    </source>
</reference>
<feature type="compositionally biased region" description="Polar residues" evidence="5">
    <location>
        <begin position="300"/>
        <end position="313"/>
    </location>
</feature>
<dbReference type="SMART" id="SM00382">
    <property type="entry name" value="AAA"/>
    <property type="match status" value="1"/>
</dbReference>
<dbReference type="GeneID" id="12446268"/>
<dbReference type="AlphaFoldDB" id="G0LKA7"/>
<evidence type="ECO:0000259" key="6">
    <source>
        <dbReference type="PROSITE" id="PS50893"/>
    </source>
</evidence>
<dbReference type="InterPro" id="IPR027417">
    <property type="entry name" value="P-loop_NTPase"/>
</dbReference>
<dbReference type="InterPro" id="IPR017871">
    <property type="entry name" value="ABC_transporter-like_CS"/>
</dbReference>
<dbReference type="CDD" id="cd03230">
    <property type="entry name" value="ABC_DR_subfamily_A"/>
    <property type="match status" value="1"/>
</dbReference>
<dbReference type="Pfam" id="PF00005">
    <property type="entry name" value="ABC_tran"/>
    <property type="match status" value="1"/>
</dbReference>